<protein>
    <recommendedName>
        <fullName evidence="3">Protein FixA</fullName>
    </recommendedName>
</protein>
<dbReference type="STRING" id="159291.SAMN05920897_10947"/>
<feature type="domain" description="Electron transfer flavoprotein alpha/beta-subunit N-terminal" evidence="4">
    <location>
        <begin position="22"/>
        <end position="218"/>
    </location>
</feature>
<proteinExistence type="inferred from homology"/>
<keyword evidence="2" id="KW-0813">Transport</keyword>
<evidence type="ECO:0000313" key="5">
    <source>
        <dbReference type="EMBL" id="SIQ46099.1"/>
    </source>
</evidence>
<evidence type="ECO:0000259" key="4">
    <source>
        <dbReference type="SMART" id="SM00893"/>
    </source>
</evidence>
<reference evidence="5 6" key="1">
    <citation type="submission" date="2017-01" db="EMBL/GenBank/DDBJ databases">
        <authorList>
            <person name="Mah S.A."/>
            <person name="Swanson W.J."/>
            <person name="Moy G.W."/>
            <person name="Vacquier V.D."/>
        </authorList>
    </citation>
    <scope>NUCLEOTIDE SEQUENCE [LARGE SCALE GENOMIC DNA]</scope>
    <source>
        <strain evidence="5 6">ASpG1</strain>
    </source>
</reference>
<dbReference type="Pfam" id="PF01012">
    <property type="entry name" value="ETF"/>
    <property type="match status" value="1"/>
</dbReference>
<dbReference type="EMBL" id="FTMS01000009">
    <property type="protein sequence ID" value="SIQ46099.1"/>
    <property type="molecule type" value="Genomic_DNA"/>
</dbReference>
<dbReference type="InterPro" id="IPR014729">
    <property type="entry name" value="Rossmann-like_a/b/a_fold"/>
</dbReference>
<dbReference type="AlphaFoldDB" id="A0A1N6SYA1"/>
<dbReference type="PANTHER" id="PTHR21294">
    <property type="entry name" value="ELECTRON TRANSFER FLAVOPROTEIN BETA-SUBUNIT"/>
    <property type="match status" value="1"/>
</dbReference>
<evidence type="ECO:0000256" key="3">
    <source>
        <dbReference type="ARBA" id="ARBA00040635"/>
    </source>
</evidence>
<keyword evidence="2" id="KW-0249">Electron transport</keyword>
<dbReference type="SMART" id="SM00893">
    <property type="entry name" value="ETF"/>
    <property type="match status" value="1"/>
</dbReference>
<dbReference type="CDD" id="cd01714">
    <property type="entry name" value="ETF_beta"/>
    <property type="match status" value="1"/>
</dbReference>
<evidence type="ECO:0000256" key="1">
    <source>
        <dbReference type="ARBA" id="ARBA00007557"/>
    </source>
</evidence>
<dbReference type="InterPro" id="IPR033948">
    <property type="entry name" value="ETF_beta_N"/>
</dbReference>
<dbReference type="RefSeq" id="WP_076488763.1">
    <property type="nucleotide sequence ID" value="NZ_FTMS01000009.1"/>
</dbReference>
<evidence type="ECO:0000313" key="6">
    <source>
        <dbReference type="Proteomes" id="UP000186400"/>
    </source>
</evidence>
<comment type="similarity">
    <text evidence="1">Belongs to the ETF beta-subunit/FixA family.</text>
</comment>
<name>A0A1N6SYA1_9SPIO</name>
<dbReference type="InterPro" id="IPR014730">
    <property type="entry name" value="ETF_a/b_N"/>
</dbReference>
<evidence type="ECO:0000256" key="2">
    <source>
        <dbReference type="ARBA" id="ARBA00022982"/>
    </source>
</evidence>
<organism evidence="5 6">
    <name type="scientific">Alkalispirochaeta americana</name>
    <dbReference type="NCBI Taxonomy" id="159291"/>
    <lineage>
        <taxon>Bacteria</taxon>
        <taxon>Pseudomonadati</taxon>
        <taxon>Spirochaetota</taxon>
        <taxon>Spirochaetia</taxon>
        <taxon>Spirochaetales</taxon>
        <taxon>Spirochaetaceae</taxon>
        <taxon>Alkalispirochaeta</taxon>
    </lineage>
</organism>
<dbReference type="InterPro" id="IPR000049">
    <property type="entry name" value="ET-Flavoprotein_bsu_CS"/>
</dbReference>
<dbReference type="PANTHER" id="PTHR21294:SF17">
    <property type="entry name" value="PROTEIN FIXA"/>
    <property type="match status" value="1"/>
</dbReference>
<dbReference type="NCBIfam" id="NF040731">
    <property type="entry name" value="flavo_sub_EftB"/>
    <property type="match status" value="1"/>
</dbReference>
<dbReference type="PROSITE" id="PS01065">
    <property type="entry name" value="ETF_BETA"/>
    <property type="match status" value="1"/>
</dbReference>
<accession>A0A1N6SYA1</accession>
<sequence>MHIIVCVKQVPDTNEVRIDPVKGTLIRDGVPSILNPDDANALEGALALKDSIEGTKVSVVSMGPPQATAMLRECLAMGADVAYLLSSRVFGGADTYATSTTLAAGIKKIEEVSGKADLVFAGRQAIDGDTAQVGPQVAMRLNFPVVSYVQSIRELKPSSVIVERQLEDGFEVVEVQSPCVLTMVKELNQPRYMTVKGIVNAYSQEIVIWDDVAVEVSPDKCGLKASPTQVFRSFTPPPKDPGEILQGGPGEVVSLLINRLRKSHAL</sequence>
<dbReference type="OrthoDB" id="9804960at2"/>
<dbReference type="Proteomes" id="UP000186400">
    <property type="component" value="Unassembled WGS sequence"/>
</dbReference>
<dbReference type="InterPro" id="IPR012255">
    <property type="entry name" value="ETF_b"/>
</dbReference>
<keyword evidence="6" id="KW-1185">Reference proteome</keyword>
<dbReference type="GO" id="GO:0009055">
    <property type="term" value="F:electron transfer activity"/>
    <property type="evidence" value="ECO:0007669"/>
    <property type="project" value="InterPro"/>
</dbReference>
<dbReference type="Gene3D" id="3.40.50.620">
    <property type="entry name" value="HUPs"/>
    <property type="match status" value="1"/>
</dbReference>
<gene>
    <name evidence="5" type="ORF">SAMN05920897_10947</name>
</gene>
<dbReference type="SUPFAM" id="SSF52402">
    <property type="entry name" value="Adenine nucleotide alpha hydrolases-like"/>
    <property type="match status" value="1"/>
</dbReference>
<dbReference type="PIRSF" id="PIRSF000090">
    <property type="entry name" value="Beta-ETF"/>
    <property type="match status" value="1"/>
</dbReference>